<accession>A0A2I0U4M1</accession>
<evidence type="ECO:0000256" key="1">
    <source>
        <dbReference type="SAM" id="MobiDB-lite"/>
    </source>
</evidence>
<organism evidence="2 3">
    <name type="scientific">Limosa lapponica baueri</name>
    <dbReference type="NCBI Taxonomy" id="1758121"/>
    <lineage>
        <taxon>Eukaryota</taxon>
        <taxon>Metazoa</taxon>
        <taxon>Chordata</taxon>
        <taxon>Craniata</taxon>
        <taxon>Vertebrata</taxon>
        <taxon>Euteleostomi</taxon>
        <taxon>Archelosauria</taxon>
        <taxon>Archosauria</taxon>
        <taxon>Dinosauria</taxon>
        <taxon>Saurischia</taxon>
        <taxon>Theropoda</taxon>
        <taxon>Coelurosauria</taxon>
        <taxon>Aves</taxon>
        <taxon>Neognathae</taxon>
        <taxon>Neoaves</taxon>
        <taxon>Charadriiformes</taxon>
        <taxon>Scolopacidae</taxon>
        <taxon>Limosa</taxon>
    </lineage>
</organism>
<keyword evidence="3" id="KW-1185">Reference proteome</keyword>
<evidence type="ECO:0000313" key="2">
    <source>
        <dbReference type="EMBL" id="PKU41024.1"/>
    </source>
</evidence>
<feature type="region of interest" description="Disordered" evidence="1">
    <location>
        <begin position="1"/>
        <end position="25"/>
    </location>
</feature>
<dbReference type="EMBL" id="KZ506174">
    <property type="protein sequence ID" value="PKU41024.1"/>
    <property type="molecule type" value="Genomic_DNA"/>
</dbReference>
<name>A0A2I0U4M1_LIMLA</name>
<feature type="compositionally biased region" description="Low complexity" evidence="1">
    <location>
        <begin position="1"/>
        <end position="12"/>
    </location>
</feature>
<dbReference type="Proteomes" id="UP000233556">
    <property type="component" value="Unassembled WGS sequence"/>
</dbReference>
<reference evidence="3" key="2">
    <citation type="submission" date="2017-12" db="EMBL/GenBank/DDBJ databases">
        <title>Genome sequence of the Bar-tailed Godwit (Limosa lapponica baueri).</title>
        <authorList>
            <person name="Lima N.C.B."/>
            <person name="Parody-Merino A.M."/>
            <person name="Battley P.F."/>
            <person name="Fidler A.E."/>
            <person name="Prosdocimi F."/>
        </authorList>
    </citation>
    <scope>NUCLEOTIDE SEQUENCE [LARGE SCALE GENOMIC DNA]</scope>
</reference>
<sequence length="93" mass="10565">MSSSSGKQKSWSEVIPPQGIQEGPISWKTLRTKDASGLPLIASPLTSNKQSRRNKATKYYDGMNTEVPDLPHKLECDEYEEMEDEVRDMEYAK</sequence>
<dbReference type="AlphaFoldDB" id="A0A2I0U4M1"/>
<evidence type="ECO:0000313" key="3">
    <source>
        <dbReference type="Proteomes" id="UP000233556"/>
    </source>
</evidence>
<reference evidence="3" key="1">
    <citation type="submission" date="2017-11" db="EMBL/GenBank/DDBJ databases">
        <authorList>
            <person name="Lima N.C."/>
            <person name="Parody-Merino A.M."/>
            <person name="Battley P.F."/>
            <person name="Fidler A.E."/>
            <person name="Prosdocimi F."/>
        </authorList>
    </citation>
    <scope>NUCLEOTIDE SEQUENCE [LARGE SCALE GENOMIC DNA]</scope>
</reference>
<proteinExistence type="predicted"/>
<gene>
    <name evidence="2" type="ORF">llap_8671</name>
</gene>
<protein>
    <submittedName>
        <fullName evidence="2">Uncharacterized protein</fullName>
    </submittedName>
</protein>